<protein>
    <recommendedName>
        <fullName evidence="4">UDP-3-O-(3-hydroxymyristoyl)glucosamine N-acyltransferase</fullName>
    </recommendedName>
</protein>
<evidence type="ECO:0000313" key="2">
    <source>
        <dbReference type="EMBL" id="QFU15931.1"/>
    </source>
</evidence>
<reference evidence="2 3" key="1">
    <citation type="submission" date="2019-10" db="EMBL/GenBank/DDBJ databases">
        <title>Isolation, Identification of Microvirga thermotolerans HR1, a novel thermophilic bacterium and Comparative Genomics of the genus Microvirga.</title>
        <authorList>
            <person name="Li J."/>
            <person name="Zhang W."/>
            <person name="Lin M."/>
            <person name="Wang J."/>
        </authorList>
    </citation>
    <scope>NUCLEOTIDE SEQUENCE [LARGE SCALE GENOMIC DNA]</scope>
    <source>
        <strain evidence="2 3">HR1</strain>
    </source>
</reference>
<gene>
    <name evidence="2" type="ORF">GDR74_06680</name>
</gene>
<dbReference type="Pfam" id="PF00132">
    <property type="entry name" value="Hexapep"/>
    <property type="match status" value="3"/>
</dbReference>
<evidence type="ECO:0008006" key="4">
    <source>
        <dbReference type="Google" id="ProtNLM"/>
    </source>
</evidence>
<dbReference type="EMBL" id="CP045423">
    <property type="protein sequence ID" value="QFU15931.1"/>
    <property type="molecule type" value="Genomic_DNA"/>
</dbReference>
<dbReference type="InterPro" id="IPR011004">
    <property type="entry name" value="Trimer_LpxA-like_sf"/>
</dbReference>
<dbReference type="InterPro" id="IPR001451">
    <property type="entry name" value="Hexapep"/>
</dbReference>
<dbReference type="Proteomes" id="UP000325614">
    <property type="component" value="Chromosome"/>
</dbReference>
<dbReference type="PANTHER" id="PTHR43300:SF10">
    <property type="entry name" value="2,3,4,5-TETRAHYDROPYRIDINE-2,6-DICARBOXYLATE N-ACETYLTRANSFERASE"/>
    <property type="match status" value="1"/>
</dbReference>
<accession>A0A5P9JV01</accession>
<proteinExistence type="inferred from homology"/>
<dbReference type="AlphaFoldDB" id="A0A5P9JV01"/>
<dbReference type="KEGG" id="mico:GDR74_06680"/>
<keyword evidence="3" id="KW-1185">Reference proteome</keyword>
<dbReference type="Gene3D" id="2.160.10.10">
    <property type="entry name" value="Hexapeptide repeat proteins"/>
    <property type="match status" value="1"/>
</dbReference>
<comment type="similarity">
    <text evidence="1">Belongs to the transferase hexapeptide repeat family.</text>
</comment>
<dbReference type="SUPFAM" id="SSF51161">
    <property type="entry name" value="Trimeric LpxA-like enzymes"/>
    <property type="match status" value="1"/>
</dbReference>
<dbReference type="InterPro" id="IPR050179">
    <property type="entry name" value="Trans_hexapeptide_repeat"/>
</dbReference>
<organism evidence="2 3">
    <name type="scientific">Microvirga thermotolerans</name>
    <dbReference type="NCBI Taxonomy" id="2651334"/>
    <lineage>
        <taxon>Bacteria</taxon>
        <taxon>Pseudomonadati</taxon>
        <taxon>Pseudomonadota</taxon>
        <taxon>Alphaproteobacteria</taxon>
        <taxon>Hyphomicrobiales</taxon>
        <taxon>Methylobacteriaceae</taxon>
        <taxon>Microvirga</taxon>
    </lineage>
</organism>
<dbReference type="RefSeq" id="WP_152585576.1">
    <property type="nucleotide sequence ID" value="NZ_CP045423.1"/>
</dbReference>
<dbReference type="PANTHER" id="PTHR43300">
    <property type="entry name" value="ACETYLTRANSFERASE"/>
    <property type="match status" value="1"/>
</dbReference>
<evidence type="ECO:0000256" key="1">
    <source>
        <dbReference type="ARBA" id="ARBA00007274"/>
    </source>
</evidence>
<evidence type="ECO:0000313" key="3">
    <source>
        <dbReference type="Proteomes" id="UP000325614"/>
    </source>
</evidence>
<sequence>MLLSELADALSPAVHCEVVRDGSFDNLGYVTHRTNAKPLLVFVAARKFLTALIGNPYVSAVLTTSELAEHIPEHIGLAVVRDPLIAFYKAHNFLLDSNFYWQPFENQIDSTSYISPAAIIADRNVRIGAGTVIEAGVHIKERTIIGANCIVRSGTILSSEGFEYKNLGKGLELIPHGAGIEIGDRVNIHSNCAMDRGLYGENTKIGSGSCIDNFVHIAHGVKIGQNCIVAAGTVFAAAVIVGDGARIDPNATVGHEVSIGPRAYVSMGSVVVKDVPADTKVSGNFALDHRRFVKAWLKNS</sequence>
<name>A0A5P9JV01_9HYPH</name>